<feature type="compositionally biased region" description="Polar residues" evidence="1">
    <location>
        <begin position="86"/>
        <end position="99"/>
    </location>
</feature>
<evidence type="ECO:0000313" key="4">
    <source>
        <dbReference type="Proteomes" id="UP000694397"/>
    </source>
</evidence>
<name>A0A8C9TK05_SCLFO</name>
<dbReference type="GO" id="GO:0050852">
    <property type="term" value="P:T cell receptor signaling pathway"/>
    <property type="evidence" value="ECO:0007669"/>
    <property type="project" value="InterPro"/>
</dbReference>
<dbReference type="PANTHER" id="PTHR16322:SF1">
    <property type="entry name" value="LCK-INTERACTING TRANSMEMBRANE ADAPTER 1 ISOFORM X1"/>
    <property type="match status" value="1"/>
</dbReference>
<protein>
    <submittedName>
        <fullName evidence="3">Si:dkey-70p6.1</fullName>
    </submittedName>
</protein>
<accession>A0A8C9TK05</accession>
<keyword evidence="2" id="KW-0812">Transmembrane</keyword>
<evidence type="ECO:0000256" key="1">
    <source>
        <dbReference type="SAM" id="MobiDB-lite"/>
    </source>
</evidence>
<dbReference type="GO" id="GO:0050868">
    <property type="term" value="P:negative regulation of T cell activation"/>
    <property type="evidence" value="ECO:0007669"/>
    <property type="project" value="InterPro"/>
</dbReference>
<dbReference type="GeneTree" id="ENSGT00940000168127"/>
<dbReference type="Proteomes" id="UP000694397">
    <property type="component" value="Chromosome 5"/>
</dbReference>
<proteinExistence type="predicted"/>
<dbReference type="KEGG" id="sfm:108926408"/>
<sequence>MASMQDGVNFTAPPYGKVLLLGAIAAASAFVVTILIVLLCVGCQRKGKSNNVPAEGTKHRIMDMSRLRQSKLRSISKSDTKLHQMNKPNCNGKSVSKSRPASMDLLLLPSRRRRSNSDLRCPTTRQLPQIPSAGGGEDREHTYSEVGRRGSPTRCCPDDALYEMVGGRAGETDTPAPPVPANTPAPHSPEHADGADEVGGTIGVEVPVIPAAPVPGPDSVTAEYACVRKVRKADKVTRKDGVAELGDREQQRHSNTDLHHAPPPQHHAPPPPHPHSQKITRKNMEPFHLHSFPKEAVFMGNGEEYIWKPPEDDDIAMFQPKPPCPLNPPSAEGGGHQASEVYSKVSKTLKKKRPTPGSPPPNRDNNGHRTLAREGASAGFSVVVKPQSWSGGAQQEDPCYEAIGDKVWPAGGGAAEESDPAYEAVDAAWKRERPPNATLKPRKKKPTQPPQQPPPPVKGPTAEVLYESISDVRQGLPTSSTTTIFTFNDGMEMYVTGL</sequence>
<dbReference type="RefSeq" id="XP_029108200.1">
    <property type="nucleotide sequence ID" value="XM_029252367.1"/>
</dbReference>
<feature type="region of interest" description="Disordered" evidence="1">
    <location>
        <begin position="233"/>
        <end position="283"/>
    </location>
</feature>
<dbReference type="OrthoDB" id="9939965at2759"/>
<dbReference type="InterPro" id="IPR032748">
    <property type="entry name" value="PAG"/>
</dbReference>
<evidence type="ECO:0000256" key="2">
    <source>
        <dbReference type="SAM" id="Phobius"/>
    </source>
</evidence>
<feature type="region of interest" description="Disordered" evidence="1">
    <location>
        <begin position="167"/>
        <end position="198"/>
    </location>
</feature>
<dbReference type="AlphaFoldDB" id="A0A8C9TK05"/>
<dbReference type="Pfam" id="PF15332">
    <property type="entry name" value="LIME1"/>
    <property type="match status" value="1"/>
</dbReference>
<keyword evidence="2" id="KW-0472">Membrane</keyword>
<feature type="region of interest" description="Disordered" evidence="1">
    <location>
        <begin position="79"/>
        <end position="155"/>
    </location>
</feature>
<reference evidence="3" key="2">
    <citation type="submission" date="2025-08" db="UniProtKB">
        <authorList>
            <consortium name="Ensembl"/>
        </authorList>
    </citation>
    <scope>IDENTIFICATION</scope>
</reference>
<reference evidence="3 4" key="1">
    <citation type="submission" date="2019-04" db="EMBL/GenBank/DDBJ databases">
        <authorList>
            <consortium name="Wellcome Sanger Institute Data Sharing"/>
        </authorList>
    </citation>
    <scope>NUCLEOTIDE SEQUENCE [LARGE SCALE GENOMIC DNA]</scope>
</reference>
<feature type="compositionally biased region" description="Pro residues" evidence="1">
    <location>
        <begin position="175"/>
        <end position="187"/>
    </location>
</feature>
<dbReference type="Ensembl" id="ENSSFOT00015070806.1">
    <property type="protein sequence ID" value="ENSSFOP00015053942.1"/>
    <property type="gene ID" value="ENSSFOG00015031615.1"/>
</dbReference>
<dbReference type="GeneID" id="108926408"/>
<dbReference type="PANTHER" id="PTHR16322">
    <property type="entry name" value="PHOSPHOPROTEIN ASSOCIATED WITH GLYCOSPHINGOLIPID-ENRICHED MICRODOMAINS 1"/>
    <property type="match status" value="1"/>
</dbReference>
<dbReference type="GO" id="GO:0045121">
    <property type="term" value="C:membrane raft"/>
    <property type="evidence" value="ECO:0007669"/>
    <property type="project" value="InterPro"/>
</dbReference>
<feature type="transmembrane region" description="Helical" evidence="2">
    <location>
        <begin position="20"/>
        <end position="41"/>
    </location>
</feature>
<evidence type="ECO:0000313" key="3">
    <source>
        <dbReference type="Ensembl" id="ENSSFOP00015053942.1"/>
    </source>
</evidence>
<dbReference type="GO" id="GO:0035556">
    <property type="term" value="P:intracellular signal transduction"/>
    <property type="evidence" value="ECO:0007669"/>
    <property type="project" value="InterPro"/>
</dbReference>
<reference evidence="3" key="3">
    <citation type="submission" date="2025-09" db="UniProtKB">
        <authorList>
            <consortium name="Ensembl"/>
        </authorList>
    </citation>
    <scope>IDENTIFICATION</scope>
</reference>
<keyword evidence="4" id="KW-1185">Reference proteome</keyword>
<keyword evidence="2" id="KW-1133">Transmembrane helix</keyword>
<feature type="compositionally biased region" description="Pro residues" evidence="1">
    <location>
        <begin position="261"/>
        <end position="274"/>
    </location>
</feature>
<organism evidence="3 4">
    <name type="scientific">Scleropages formosus</name>
    <name type="common">Asian bonytongue</name>
    <name type="synonym">Osteoglossum formosum</name>
    <dbReference type="NCBI Taxonomy" id="113540"/>
    <lineage>
        <taxon>Eukaryota</taxon>
        <taxon>Metazoa</taxon>
        <taxon>Chordata</taxon>
        <taxon>Craniata</taxon>
        <taxon>Vertebrata</taxon>
        <taxon>Euteleostomi</taxon>
        <taxon>Actinopterygii</taxon>
        <taxon>Neopterygii</taxon>
        <taxon>Teleostei</taxon>
        <taxon>Osteoglossocephala</taxon>
        <taxon>Osteoglossomorpha</taxon>
        <taxon>Osteoglossiformes</taxon>
        <taxon>Osteoglossidae</taxon>
        <taxon>Scleropages</taxon>
    </lineage>
</organism>
<dbReference type="GO" id="GO:0005886">
    <property type="term" value="C:plasma membrane"/>
    <property type="evidence" value="ECO:0007669"/>
    <property type="project" value="InterPro"/>
</dbReference>
<feature type="compositionally biased region" description="Basic and acidic residues" evidence="1">
    <location>
        <begin position="136"/>
        <end position="148"/>
    </location>
</feature>
<gene>
    <name evidence="3" type="primary">LOC108926408</name>
</gene>
<dbReference type="GO" id="GO:0050853">
    <property type="term" value="P:B cell receptor signaling pathway"/>
    <property type="evidence" value="ECO:0007669"/>
    <property type="project" value="InterPro"/>
</dbReference>
<feature type="region of interest" description="Disordered" evidence="1">
    <location>
        <begin position="308"/>
        <end position="463"/>
    </location>
</feature>
<dbReference type="InterPro" id="IPR026072">
    <property type="entry name" value="Lime1"/>
</dbReference>
<feature type="compositionally biased region" description="Pro residues" evidence="1">
    <location>
        <begin position="447"/>
        <end position="458"/>
    </location>
</feature>
<feature type="compositionally biased region" description="Basic and acidic residues" evidence="1">
    <location>
        <begin position="233"/>
        <end position="260"/>
    </location>
</feature>